<dbReference type="SUPFAM" id="SSF47413">
    <property type="entry name" value="lambda repressor-like DNA-binding domains"/>
    <property type="match status" value="1"/>
</dbReference>
<dbReference type="PROSITE" id="PS50943">
    <property type="entry name" value="HTH_CROC1"/>
    <property type="match status" value="1"/>
</dbReference>
<proteinExistence type="predicted"/>
<evidence type="ECO:0000313" key="2">
    <source>
        <dbReference type="EMBL" id="TVT36960.1"/>
    </source>
</evidence>
<protein>
    <submittedName>
        <fullName evidence="2">Helix-turn-helix transcriptional regulator</fullName>
    </submittedName>
</protein>
<feature type="domain" description="HTH cro/C1-type" evidence="1">
    <location>
        <begin position="14"/>
        <end position="68"/>
    </location>
</feature>
<comment type="caution">
    <text evidence="2">The sequence shown here is derived from an EMBL/GenBank/DDBJ whole genome shotgun (WGS) entry which is preliminary data.</text>
</comment>
<keyword evidence="3" id="KW-1185">Reference proteome</keyword>
<evidence type="ECO:0000259" key="1">
    <source>
        <dbReference type="PROSITE" id="PS50943"/>
    </source>
</evidence>
<gene>
    <name evidence="2" type="ORF">FNT36_24135</name>
</gene>
<dbReference type="RefSeq" id="WP_144853105.1">
    <property type="nucleotide sequence ID" value="NZ_VMRJ01000008.1"/>
</dbReference>
<accession>A0A558BKB0</accession>
<dbReference type="Pfam" id="PF01381">
    <property type="entry name" value="HTH_3"/>
    <property type="match status" value="1"/>
</dbReference>
<dbReference type="SMART" id="SM00530">
    <property type="entry name" value="HTH_XRE"/>
    <property type="match status" value="1"/>
</dbReference>
<dbReference type="Proteomes" id="UP000317624">
    <property type="component" value="Unassembled WGS sequence"/>
</dbReference>
<evidence type="ECO:0000313" key="3">
    <source>
        <dbReference type="Proteomes" id="UP000317624"/>
    </source>
</evidence>
<reference evidence="2 3" key="1">
    <citation type="submission" date="2019-07" db="EMBL/GenBank/DDBJ databases">
        <title>Hymenobacter sp. straun FUR1 Genome sequencing and assembly.</title>
        <authorList>
            <person name="Chhetri G."/>
        </authorList>
    </citation>
    <scope>NUCLEOTIDE SEQUENCE [LARGE SCALE GENOMIC DNA]</scope>
    <source>
        <strain evidence="2 3">Fur1</strain>
    </source>
</reference>
<dbReference type="InterPro" id="IPR001387">
    <property type="entry name" value="Cro/C1-type_HTH"/>
</dbReference>
<sequence>MPQASPMYTPLTSLRELRKRAQKSQEQLAAVLHITRSAYSKLERNQTELSVKRACQIAQFLAIPVSELLPLPTPNPAAVGGPAAELLYLRAAAEHSVLDAYIRAGMAFQENIPFDELDENCWVYLDLCGIKTREEYEATDGLITRPVAGSSQHAFEQILRDPGIYALFEHGIIQEAFLLDFWQVFKAKAAPYFEFEDKLFGAVTKPLLAAEPEPGADAAMISSWPEPLLFGPEEAEGEEKIQEQVSKLPPVNWTEISQDSDARLLAWELAELVFYNPNPAFAHLRHNPAEYARTLARLVGLAWVVESTSETVTSIDMLQEEAKQLAGEPYSREFQAACEVFASRYREAYR</sequence>
<name>A0A558BKB0_9BACT</name>
<organism evidence="2 3">
    <name type="scientific">Hymenobacter setariae</name>
    <dbReference type="NCBI Taxonomy" id="2594794"/>
    <lineage>
        <taxon>Bacteria</taxon>
        <taxon>Pseudomonadati</taxon>
        <taxon>Bacteroidota</taxon>
        <taxon>Cytophagia</taxon>
        <taxon>Cytophagales</taxon>
        <taxon>Hymenobacteraceae</taxon>
        <taxon>Hymenobacter</taxon>
    </lineage>
</organism>
<dbReference type="EMBL" id="VMRJ01000008">
    <property type="protein sequence ID" value="TVT36960.1"/>
    <property type="molecule type" value="Genomic_DNA"/>
</dbReference>
<dbReference type="CDD" id="cd00093">
    <property type="entry name" value="HTH_XRE"/>
    <property type="match status" value="1"/>
</dbReference>
<dbReference type="InterPro" id="IPR010982">
    <property type="entry name" value="Lambda_DNA-bd_dom_sf"/>
</dbReference>
<dbReference type="GO" id="GO:0003677">
    <property type="term" value="F:DNA binding"/>
    <property type="evidence" value="ECO:0007669"/>
    <property type="project" value="InterPro"/>
</dbReference>
<dbReference type="OrthoDB" id="9792093at2"/>
<dbReference type="Gene3D" id="1.10.260.40">
    <property type="entry name" value="lambda repressor-like DNA-binding domains"/>
    <property type="match status" value="1"/>
</dbReference>
<dbReference type="AlphaFoldDB" id="A0A558BKB0"/>